<sequence length="195" mass="21512">MAWFLGAGGIAAVTSIIVSNWDWYKNSARPDLAYLSAIKLKALDGTGKEVLASDLWEKSGAVIMEALELSSLKPELDQMGVNLVGVVHEKKGVKEFQPYLNSSIYLDEEKMFYGPEQRWMFLSGFLRPSVRKSGFRARGKGVEGNMVGEGRILGGVFVVGPGEQGILLDHKEKEFGDKVDLQDVRDAVLRMKSSL</sequence>
<gene>
    <name evidence="8" type="ORF">OS493_017663</name>
</gene>
<evidence type="ECO:0000256" key="4">
    <source>
        <dbReference type="ARBA" id="ARBA00023787"/>
    </source>
</evidence>
<comment type="caution">
    <text evidence="8">The sequence shown here is derived from an EMBL/GenBank/DDBJ whole genome shotgun (WGS) entry which is preliminary data.</text>
</comment>
<dbReference type="GO" id="GO:0016209">
    <property type="term" value="F:antioxidant activity"/>
    <property type="evidence" value="ECO:0007669"/>
    <property type="project" value="TreeGrafter"/>
</dbReference>
<evidence type="ECO:0000256" key="3">
    <source>
        <dbReference type="ARBA" id="ARBA00023284"/>
    </source>
</evidence>
<dbReference type="OrthoDB" id="40334at2759"/>
<dbReference type="Pfam" id="PF13911">
    <property type="entry name" value="AhpC-TSA_2"/>
    <property type="match status" value="1"/>
</dbReference>
<evidence type="ECO:0000256" key="7">
    <source>
        <dbReference type="ARBA" id="ARBA00032129"/>
    </source>
</evidence>
<reference evidence="8" key="1">
    <citation type="submission" date="2023-01" db="EMBL/GenBank/DDBJ databases">
        <title>Genome assembly of the deep-sea coral Lophelia pertusa.</title>
        <authorList>
            <person name="Herrera S."/>
            <person name="Cordes E."/>
        </authorList>
    </citation>
    <scope>NUCLEOTIDE SEQUENCE</scope>
    <source>
        <strain evidence="8">USNM1676648</strain>
        <tissue evidence="8">Polyp</tissue>
    </source>
</reference>
<evidence type="ECO:0000256" key="5">
    <source>
        <dbReference type="ARBA" id="ARBA00023849"/>
    </source>
</evidence>
<dbReference type="EMBL" id="MU826359">
    <property type="protein sequence ID" value="KAJ7379165.1"/>
    <property type="molecule type" value="Genomic_DNA"/>
</dbReference>
<comment type="similarity">
    <text evidence="4">Belongs to the peroxiredoxin-like PRXL2 family. PRXL2A subfamily.</text>
</comment>
<dbReference type="GO" id="GO:0005737">
    <property type="term" value="C:cytoplasm"/>
    <property type="evidence" value="ECO:0007669"/>
    <property type="project" value="UniProtKB-SubCell"/>
</dbReference>
<protein>
    <recommendedName>
        <fullName evidence="5">Peroxiredoxin-like 2A</fullName>
    </recommendedName>
    <alternativeName>
        <fullName evidence="7">Peroxiredoxin-like 2 activated in M-CSF stimulated monocytes</fullName>
    </alternativeName>
    <alternativeName>
        <fullName evidence="6">Redox-regulatory protein FAM213A</fullName>
    </alternativeName>
</protein>
<accession>A0A9W9ZDB4</accession>
<evidence type="ECO:0000256" key="1">
    <source>
        <dbReference type="ARBA" id="ARBA00004496"/>
    </source>
</evidence>
<dbReference type="Proteomes" id="UP001163046">
    <property type="component" value="Unassembled WGS sequence"/>
</dbReference>
<evidence type="ECO:0000313" key="9">
    <source>
        <dbReference type="Proteomes" id="UP001163046"/>
    </source>
</evidence>
<dbReference type="PANTHER" id="PTHR28630">
    <property type="match status" value="1"/>
</dbReference>
<proteinExistence type="inferred from homology"/>
<keyword evidence="2" id="KW-0963">Cytoplasm</keyword>
<keyword evidence="9" id="KW-1185">Reference proteome</keyword>
<evidence type="ECO:0000256" key="2">
    <source>
        <dbReference type="ARBA" id="ARBA00022490"/>
    </source>
</evidence>
<name>A0A9W9ZDB4_9CNID</name>
<comment type="subcellular location">
    <subcellularLocation>
        <location evidence="1">Cytoplasm</location>
    </subcellularLocation>
</comment>
<evidence type="ECO:0000256" key="6">
    <source>
        <dbReference type="ARBA" id="ARBA00032058"/>
    </source>
</evidence>
<evidence type="ECO:0000313" key="8">
    <source>
        <dbReference type="EMBL" id="KAJ7379165.1"/>
    </source>
</evidence>
<keyword evidence="3" id="KW-0676">Redox-active center</keyword>
<dbReference type="InterPro" id="IPR032801">
    <property type="entry name" value="PXL2A/B/C"/>
</dbReference>
<dbReference type="AlphaFoldDB" id="A0A9W9ZDB4"/>
<organism evidence="8 9">
    <name type="scientific">Desmophyllum pertusum</name>
    <dbReference type="NCBI Taxonomy" id="174260"/>
    <lineage>
        <taxon>Eukaryota</taxon>
        <taxon>Metazoa</taxon>
        <taxon>Cnidaria</taxon>
        <taxon>Anthozoa</taxon>
        <taxon>Hexacorallia</taxon>
        <taxon>Scleractinia</taxon>
        <taxon>Caryophylliina</taxon>
        <taxon>Caryophylliidae</taxon>
        <taxon>Desmophyllum</taxon>
    </lineage>
</organism>
<dbReference type="PANTHER" id="PTHR28630:SF31">
    <property type="entry name" value="PEROXIREDOXIN-LIKE 2A"/>
    <property type="match status" value="1"/>
</dbReference>